<proteinExistence type="predicted"/>
<sequence>MLFCIPLIGINAQIGGTSSSSCNEVVGPLFGMNYSGNVIEYSWQNDVSCPNPPCGPPGFIFYDIEIEYGIEWPDGSIVWSFQESVNDYGLISTEPVHSYSFTIAHKSKYVRFRVRVENFSTTCNNPWSNWIIYQFY</sequence>
<evidence type="ECO:0000313" key="2">
    <source>
        <dbReference type="Proteomes" id="UP001597508"/>
    </source>
</evidence>
<keyword evidence="2" id="KW-1185">Reference proteome</keyword>
<evidence type="ECO:0000313" key="1">
    <source>
        <dbReference type="EMBL" id="MFD2568713.1"/>
    </source>
</evidence>
<organism evidence="1 2">
    <name type="scientific">Pseudotenacibaculum haliotis</name>
    <dbReference type="NCBI Taxonomy" id="1862138"/>
    <lineage>
        <taxon>Bacteria</taxon>
        <taxon>Pseudomonadati</taxon>
        <taxon>Bacteroidota</taxon>
        <taxon>Flavobacteriia</taxon>
        <taxon>Flavobacteriales</taxon>
        <taxon>Flavobacteriaceae</taxon>
        <taxon>Pseudotenacibaculum</taxon>
    </lineage>
</organism>
<reference evidence="2" key="1">
    <citation type="journal article" date="2019" name="Int. J. Syst. Evol. Microbiol.">
        <title>The Global Catalogue of Microorganisms (GCM) 10K type strain sequencing project: providing services to taxonomists for standard genome sequencing and annotation.</title>
        <authorList>
            <consortium name="The Broad Institute Genomics Platform"/>
            <consortium name="The Broad Institute Genome Sequencing Center for Infectious Disease"/>
            <person name="Wu L."/>
            <person name="Ma J."/>
        </authorList>
    </citation>
    <scope>NUCLEOTIDE SEQUENCE [LARGE SCALE GENOMIC DNA]</scope>
    <source>
        <strain evidence="2">KCTC 52127</strain>
    </source>
</reference>
<accession>A0ABW5LV70</accession>
<dbReference type="RefSeq" id="WP_379667420.1">
    <property type="nucleotide sequence ID" value="NZ_JBHULH010000012.1"/>
</dbReference>
<protein>
    <recommendedName>
        <fullName evidence="3">PKD domain-containing protein</fullName>
    </recommendedName>
</protein>
<comment type="caution">
    <text evidence="1">The sequence shown here is derived from an EMBL/GenBank/DDBJ whole genome shotgun (WGS) entry which is preliminary data.</text>
</comment>
<dbReference type="EMBL" id="JBHULH010000012">
    <property type="protein sequence ID" value="MFD2568713.1"/>
    <property type="molecule type" value="Genomic_DNA"/>
</dbReference>
<evidence type="ECO:0008006" key="3">
    <source>
        <dbReference type="Google" id="ProtNLM"/>
    </source>
</evidence>
<name>A0ABW5LV70_9FLAO</name>
<dbReference type="Proteomes" id="UP001597508">
    <property type="component" value="Unassembled WGS sequence"/>
</dbReference>
<gene>
    <name evidence="1" type="ORF">ACFSRZ_15160</name>
</gene>